<comment type="caution">
    <text evidence="4">The sequence shown here is derived from an EMBL/GenBank/DDBJ whole genome shotgun (WGS) entry which is preliminary data.</text>
</comment>
<accession>A0A917AX87</accession>
<dbReference type="Pfam" id="PF00501">
    <property type="entry name" value="AMP-binding"/>
    <property type="match status" value="1"/>
</dbReference>
<dbReference type="InterPro" id="IPR042099">
    <property type="entry name" value="ANL_N_sf"/>
</dbReference>
<keyword evidence="2 4" id="KW-0436">Ligase</keyword>
<reference evidence="4" key="1">
    <citation type="journal article" date="2014" name="Int. J. Syst. Evol. Microbiol.">
        <title>Complete genome sequence of Corynebacterium casei LMG S-19264T (=DSM 44701T), isolated from a smear-ripened cheese.</title>
        <authorList>
            <consortium name="US DOE Joint Genome Institute (JGI-PGF)"/>
            <person name="Walter F."/>
            <person name="Albersmeier A."/>
            <person name="Kalinowski J."/>
            <person name="Ruckert C."/>
        </authorList>
    </citation>
    <scope>NUCLEOTIDE SEQUENCE</scope>
    <source>
        <strain evidence="4">CGMCC 1.15388</strain>
    </source>
</reference>
<dbReference type="AlphaFoldDB" id="A0A917AX87"/>
<dbReference type="Proteomes" id="UP000633136">
    <property type="component" value="Unassembled WGS sequence"/>
</dbReference>
<organism evidence="4 5">
    <name type="scientific">Nesterenkonia cremea</name>
    <dbReference type="NCBI Taxonomy" id="1882340"/>
    <lineage>
        <taxon>Bacteria</taxon>
        <taxon>Bacillati</taxon>
        <taxon>Actinomycetota</taxon>
        <taxon>Actinomycetes</taxon>
        <taxon>Micrococcales</taxon>
        <taxon>Micrococcaceae</taxon>
        <taxon>Nesterenkonia</taxon>
    </lineage>
</organism>
<evidence type="ECO:0000313" key="5">
    <source>
        <dbReference type="Proteomes" id="UP000633136"/>
    </source>
</evidence>
<dbReference type="Gene3D" id="3.40.50.12780">
    <property type="entry name" value="N-terminal domain of ligase-like"/>
    <property type="match status" value="1"/>
</dbReference>
<dbReference type="InterPro" id="IPR020845">
    <property type="entry name" value="AMP-binding_CS"/>
</dbReference>
<dbReference type="PROSITE" id="PS00455">
    <property type="entry name" value="AMP_BINDING"/>
    <property type="match status" value="1"/>
</dbReference>
<protein>
    <submittedName>
        <fullName evidence="4">4-coumarate--CoA ligase</fullName>
    </submittedName>
</protein>
<dbReference type="PANTHER" id="PTHR24096">
    <property type="entry name" value="LONG-CHAIN-FATTY-ACID--COA LIGASE"/>
    <property type="match status" value="1"/>
</dbReference>
<dbReference type="RefSeq" id="WP_229659031.1">
    <property type="nucleotide sequence ID" value="NZ_BMIS01000015.1"/>
</dbReference>
<dbReference type="PANTHER" id="PTHR24096:SF149">
    <property type="entry name" value="AMP-BINDING DOMAIN-CONTAINING PROTEIN-RELATED"/>
    <property type="match status" value="1"/>
</dbReference>
<proteinExistence type="inferred from homology"/>
<evidence type="ECO:0000259" key="3">
    <source>
        <dbReference type="Pfam" id="PF00501"/>
    </source>
</evidence>
<reference evidence="4" key="2">
    <citation type="submission" date="2020-09" db="EMBL/GenBank/DDBJ databases">
        <authorList>
            <person name="Sun Q."/>
            <person name="Zhou Y."/>
        </authorList>
    </citation>
    <scope>NUCLEOTIDE SEQUENCE</scope>
    <source>
        <strain evidence="4">CGMCC 1.15388</strain>
    </source>
</reference>
<dbReference type="EMBL" id="BMIS01000015">
    <property type="protein sequence ID" value="GGE77482.1"/>
    <property type="molecule type" value="Genomic_DNA"/>
</dbReference>
<feature type="domain" description="AMP-dependent synthetase/ligase" evidence="3">
    <location>
        <begin position="32"/>
        <end position="391"/>
    </location>
</feature>
<gene>
    <name evidence="4" type="ORF">GCM10011401_26020</name>
</gene>
<dbReference type="GO" id="GO:0016405">
    <property type="term" value="F:CoA-ligase activity"/>
    <property type="evidence" value="ECO:0007669"/>
    <property type="project" value="TreeGrafter"/>
</dbReference>
<dbReference type="SUPFAM" id="SSF56801">
    <property type="entry name" value="Acetyl-CoA synthetase-like"/>
    <property type="match status" value="1"/>
</dbReference>
<evidence type="ECO:0000256" key="2">
    <source>
        <dbReference type="ARBA" id="ARBA00022598"/>
    </source>
</evidence>
<name>A0A917AX87_9MICC</name>
<evidence type="ECO:0000256" key="1">
    <source>
        <dbReference type="ARBA" id="ARBA00006432"/>
    </source>
</evidence>
<comment type="similarity">
    <text evidence="1">Belongs to the ATP-dependent AMP-binding enzyme family.</text>
</comment>
<evidence type="ECO:0000313" key="4">
    <source>
        <dbReference type="EMBL" id="GGE77482.1"/>
    </source>
</evidence>
<keyword evidence="5" id="KW-1185">Reference proteome</keyword>
<dbReference type="InterPro" id="IPR000873">
    <property type="entry name" value="AMP-dep_synth/lig_dom"/>
</dbReference>
<sequence length="441" mass="46546">MAVITSPHTSIEIPDLSLYDLLFGSLSDEDAARTALVQGETGRAVSYGALKQQVDHFAGALSARGIGSGSVVALQAPNLPEFVTAFHGILRSGATATTVNSLYTASEVARQLRASGATMMITVSALAQNAVVGAEEAGFSTERIIMLDEDGIHPSLLTLLGEEHEAPDPQIDPAEHVAVLPYSSGTTGVPKGVMLTHRNLVANTLQLEGLLPVDPGAPIQAVLPMFHIYGLTVLMNFGLHRRAEIVTMAKFDLSEFLRIIQDHQIRVSFIAPPIAVALAKHPMVDDYDTDSLISMLCGAAPLDESTASAVSRRLGADLRQGFGMTELSPVSHLAPYGDDRNPLGSIGPAVANVECRVVDPATGEDVELPQEGESAPGEMWTRGPLVMKGYLNNEEATFATITEDGWLRTGDIVTYNTGGWFTAVDRLKEAPGRAGGGAAGA</sequence>